<dbReference type="KEGG" id="sfol:H3H32_31500"/>
<dbReference type="RefSeq" id="WP_182459699.1">
    <property type="nucleotide sequence ID" value="NZ_CP059732.1"/>
</dbReference>
<dbReference type="AlphaFoldDB" id="A0A7G5GU49"/>
<reference evidence="1 2" key="1">
    <citation type="submission" date="2020-07" db="EMBL/GenBank/DDBJ databases">
        <title>Spirosoma foliorum sp. nov., isolated from the leaves on the Nejang mountain Korea, Republic of.</title>
        <authorList>
            <person name="Ho H."/>
            <person name="Lee Y.-J."/>
            <person name="Nurcahyanto D.-A."/>
            <person name="Kim S.-G."/>
        </authorList>
    </citation>
    <scope>NUCLEOTIDE SEQUENCE [LARGE SCALE GENOMIC DNA]</scope>
    <source>
        <strain evidence="1 2">PL0136</strain>
    </source>
</reference>
<gene>
    <name evidence="1" type="ORF">H3H32_31500</name>
</gene>
<evidence type="ECO:0000313" key="1">
    <source>
        <dbReference type="EMBL" id="QMW02391.1"/>
    </source>
</evidence>
<protein>
    <recommendedName>
        <fullName evidence="3">SlyX family protein</fullName>
    </recommendedName>
</protein>
<keyword evidence="2" id="KW-1185">Reference proteome</keyword>
<evidence type="ECO:0008006" key="3">
    <source>
        <dbReference type="Google" id="ProtNLM"/>
    </source>
</evidence>
<accession>A0A7G5GU49</accession>
<dbReference type="Proteomes" id="UP000515369">
    <property type="component" value="Chromosome"/>
</dbReference>
<dbReference type="EMBL" id="CP059732">
    <property type="protein sequence ID" value="QMW02391.1"/>
    <property type="molecule type" value="Genomic_DNA"/>
</dbReference>
<proteinExistence type="predicted"/>
<name>A0A7G5GU49_9BACT</name>
<organism evidence="1 2">
    <name type="scientific">Spirosoma foliorum</name>
    <dbReference type="NCBI Taxonomy" id="2710596"/>
    <lineage>
        <taxon>Bacteria</taxon>
        <taxon>Pseudomonadati</taxon>
        <taxon>Bacteroidota</taxon>
        <taxon>Cytophagia</taxon>
        <taxon>Cytophagales</taxon>
        <taxon>Cytophagaceae</taxon>
        <taxon>Spirosoma</taxon>
    </lineage>
</organism>
<evidence type="ECO:0000313" key="2">
    <source>
        <dbReference type="Proteomes" id="UP000515369"/>
    </source>
</evidence>
<sequence length="267" mass="29462">MKKGYSLLVYLLISILPSCFGQITFTPNGYVGINTKTPNSQLDVNGNIQISNAVLPMGLFTELAGTTTPLLNFDINNRAPNANYSDQGVAFRMDLRGGENQLFQWLYRAPNNYFGTTLMALMPNGNLGLGVGTSLPQARLHVVGNQFLDGRLGIGTNNFSQDANAKLIVDGIILTEDIVTKNVSADHVFNAAYKLRSLTEVEKYINQNKHLPDVPAASETEKGVRLAEFNTLLLQKIEELTLYIIDLDKKLALIQKENEVLKTTLKK</sequence>